<dbReference type="SUPFAM" id="SSF46785">
    <property type="entry name" value="Winged helix' DNA-binding domain"/>
    <property type="match status" value="1"/>
</dbReference>
<dbReference type="InterPro" id="IPR036388">
    <property type="entry name" value="WH-like_DNA-bd_sf"/>
</dbReference>
<evidence type="ECO:0000256" key="3">
    <source>
        <dbReference type="ARBA" id="ARBA00023125"/>
    </source>
</evidence>
<dbReference type="PANTHER" id="PTHR30579:SF7">
    <property type="entry name" value="HTH-TYPE TRANSCRIPTIONAL REGULATOR LRHA-RELATED"/>
    <property type="match status" value="1"/>
</dbReference>
<evidence type="ECO:0000313" key="7">
    <source>
        <dbReference type="Proteomes" id="UP000199630"/>
    </source>
</evidence>
<feature type="domain" description="HTH lysR-type" evidence="5">
    <location>
        <begin position="4"/>
        <end position="61"/>
    </location>
</feature>
<keyword evidence="4" id="KW-0804">Transcription</keyword>
<dbReference type="GO" id="GO:0003677">
    <property type="term" value="F:DNA binding"/>
    <property type="evidence" value="ECO:0007669"/>
    <property type="project" value="UniProtKB-KW"/>
</dbReference>
<evidence type="ECO:0000256" key="4">
    <source>
        <dbReference type="ARBA" id="ARBA00023163"/>
    </source>
</evidence>
<protein>
    <submittedName>
        <fullName evidence="6">DNA-binding transcriptional regulator, LysR family</fullName>
    </submittedName>
</protein>
<keyword evidence="7" id="KW-1185">Reference proteome</keyword>
<dbReference type="PRINTS" id="PR00039">
    <property type="entry name" value="HTHLYSR"/>
</dbReference>
<dbReference type="Pfam" id="PF00126">
    <property type="entry name" value="HTH_1"/>
    <property type="match status" value="1"/>
</dbReference>
<dbReference type="Pfam" id="PF03466">
    <property type="entry name" value="LysR_substrate"/>
    <property type="match status" value="1"/>
</dbReference>
<dbReference type="SUPFAM" id="SSF53850">
    <property type="entry name" value="Periplasmic binding protein-like II"/>
    <property type="match status" value="1"/>
</dbReference>
<accession>A0A1I3K8T5</accession>
<dbReference type="EMBL" id="FORH01000001">
    <property type="protein sequence ID" value="SFI68740.1"/>
    <property type="molecule type" value="Genomic_DNA"/>
</dbReference>
<evidence type="ECO:0000259" key="5">
    <source>
        <dbReference type="PROSITE" id="PS50931"/>
    </source>
</evidence>
<evidence type="ECO:0000256" key="2">
    <source>
        <dbReference type="ARBA" id="ARBA00023015"/>
    </source>
</evidence>
<dbReference type="Gene3D" id="1.10.10.10">
    <property type="entry name" value="Winged helix-like DNA-binding domain superfamily/Winged helix DNA-binding domain"/>
    <property type="match status" value="1"/>
</dbReference>
<dbReference type="InterPro" id="IPR005119">
    <property type="entry name" value="LysR_subst-bd"/>
</dbReference>
<organism evidence="6 7">
    <name type="scientific">Celeribacter neptunius</name>
    <dbReference type="NCBI Taxonomy" id="588602"/>
    <lineage>
        <taxon>Bacteria</taxon>
        <taxon>Pseudomonadati</taxon>
        <taxon>Pseudomonadota</taxon>
        <taxon>Alphaproteobacteria</taxon>
        <taxon>Rhodobacterales</taxon>
        <taxon>Roseobacteraceae</taxon>
        <taxon>Celeribacter</taxon>
    </lineage>
</organism>
<dbReference type="InterPro" id="IPR050176">
    <property type="entry name" value="LTTR"/>
</dbReference>
<gene>
    <name evidence="6" type="ORF">SAMN04487991_0606</name>
</gene>
<keyword evidence="2" id="KW-0805">Transcription regulation</keyword>
<reference evidence="7" key="1">
    <citation type="submission" date="2016-10" db="EMBL/GenBank/DDBJ databases">
        <authorList>
            <person name="Varghese N."/>
            <person name="Submissions S."/>
        </authorList>
    </citation>
    <scope>NUCLEOTIDE SEQUENCE [LARGE SCALE GENOMIC DNA]</scope>
    <source>
        <strain evidence="7">DSM 26471</strain>
    </source>
</reference>
<evidence type="ECO:0000256" key="1">
    <source>
        <dbReference type="ARBA" id="ARBA00009437"/>
    </source>
</evidence>
<dbReference type="InterPro" id="IPR000847">
    <property type="entry name" value="LysR_HTH_N"/>
</dbReference>
<name>A0A1I3K8T5_9RHOB</name>
<dbReference type="PROSITE" id="PS50931">
    <property type="entry name" value="HTH_LYSR"/>
    <property type="match status" value="1"/>
</dbReference>
<dbReference type="STRING" id="588602.SAMN04487991_0606"/>
<proteinExistence type="inferred from homology"/>
<comment type="similarity">
    <text evidence="1">Belongs to the LysR transcriptional regulatory family.</text>
</comment>
<dbReference type="AlphaFoldDB" id="A0A1I3K8T5"/>
<keyword evidence="3 6" id="KW-0238">DNA-binding</keyword>
<dbReference type="Gene3D" id="3.40.190.10">
    <property type="entry name" value="Periplasmic binding protein-like II"/>
    <property type="match status" value="2"/>
</dbReference>
<sequence length="296" mass="32409">MPSFDMDALRTVVVGSDLGSFARAAVQLGRSQSAVSMHLKKLEQQAGTVLFVRKGRGLVPTEAGEAFIAYARRIVALNDEAALSVGAAASASSVRLGLPQDFFEDVMPATLARFGQDVENVHVDVQAGENHRLAEEVRAGRIDAAIAFFRPGSSAEGETLCELPMRWLAQRDLLDRHIADPLPLIMFNHPCLFRQAMLTALDHSQTRWRAALTTPSLPAVWSGLRIGLGIAVRTDHGRPEDITCVGPELGLPALPNIELRLLRAPNLSRFAERLAETLREETLKHLDPIHFPHGKR</sequence>
<dbReference type="GO" id="GO:0003700">
    <property type="term" value="F:DNA-binding transcription factor activity"/>
    <property type="evidence" value="ECO:0007669"/>
    <property type="project" value="InterPro"/>
</dbReference>
<dbReference type="Proteomes" id="UP000199630">
    <property type="component" value="Unassembled WGS sequence"/>
</dbReference>
<dbReference type="InterPro" id="IPR036390">
    <property type="entry name" value="WH_DNA-bd_sf"/>
</dbReference>
<dbReference type="PANTHER" id="PTHR30579">
    <property type="entry name" value="TRANSCRIPTIONAL REGULATOR"/>
    <property type="match status" value="1"/>
</dbReference>
<evidence type="ECO:0000313" key="6">
    <source>
        <dbReference type="EMBL" id="SFI68740.1"/>
    </source>
</evidence>